<dbReference type="GO" id="GO:0035725">
    <property type="term" value="P:sodium ion transmembrane transport"/>
    <property type="evidence" value="ECO:0007669"/>
    <property type="project" value="TreeGrafter"/>
</dbReference>
<dbReference type="Gene3D" id="2.60.120.10">
    <property type="entry name" value="Jelly Rolls"/>
    <property type="match status" value="1"/>
</dbReference>
<dbReference type="GO" id="GO:0098855">
    <property type="term" value="C:HCN channel complex"/>
    <property type="evidence" value="ECO:0007669"/>
    <property type="project" value="TreeGrafter"/>
</dbReference>
<proteinExistence type="predicted"/>
<keyword evidence="5" id="KW-1185">Reference proteome</keyword>
<feature type="transmembrane region" description="Helical" evidence="2">
    <location>
        <begin position="321"/>
        <end position="342"/>
    </location>
</feature>
<dbReference type="GO" id="GO:0003254">
    <property type="term" value="P:regulation of membrane depolarization"/>
    <property type="evidence" value="ECO:0007669"/>
    <property type="project" value="TreeGrafter"/>
</dbReference>
<evidence type="ECO:0000259" key="3">
    <source>
        <dbReference type="PROSITE" id="PS50042"/>
    </source>
</evidence>
<dbReference type="PANTHER" id="PTHR45689:SF5">
    <property type="entry name" value="I[[H]] CHANNEL, ISOFORM E"/>
    <property type="match status" value="1"/>
</dbReference>
<dbReference type="Gene3D" id="1.10.287.630">
    <property type="entry name" value="Helix hairpin bin"/>
    <property type="match status" value="1"/>
</dbReference>
<sequence length="821" mass="90361">MSSQSIGATGSEFHSHTGSRTLRHSPSGTADPPHNPITPSRADGAQNIGMSAGPTLQSTPSADDSEMWMLESSEENSLSSTSKLWRYLPYPNPDDMTFWERRSSRCNEIKREECVIQQLRRRRVKGLTEESELSLSQSGKRAKKNLKIFSPLKETAESKSAPQSLAPYGGLMRSTATFAQQVGTWPLLEPPSDVEGGPVGLPNRPSWPDPSSEAFPHDPSPAGGESETATPSKCSSTRSTQSRSGVRVQSSDAPPSPAAQPPQMPPNAPYRAPSKRWAADFSRIVDIRRKSVVGARPSNATGETDDISVFPLHPMSRLAQIWNALLIMIVGILLLLMPISLGFTEGWNILRVVSAISAAFYALGLWLNFHIGYFQGAAYVGAHPGVRVTASIWSLAPSCRNIFSEETFRRSGNGFLVDFLVTDPGYNIWLRINCIINVLPIVRLMRADSSRWDVQSPGILLFTQVLASPLFFGVLAAVAAGQGAIASDGREDAGVQVSPLTHPPHPPPPHTHPSQFDKALGSMHPQLLRYTPFERYTIGLYSSAAETLSAGFGSNPPNSTYRRWFGRLNIIIGATFQAVLVGNVSTFLIRLDSSGQRYNQMIDEFYEFKYSGGKYFNEKAILRELSGPLRREADNNFVTELSLVLEEKHFLEGDIIMHEGDEAEEMYFIWTGICAVSIQGIVRLDLNAGAFFGGGCLSTFGPRWESSSRSSSLSYALVPEIALLFSGMRRTATITAVAPCILYSLSKHNLDAVLERFNYMAESVRQVKRYRFRRQSKDHPESCPTDPYTMSLLNNRLLKNASLTLGKQGQLLPPPITSSYF</sequence>
<feature type="region of interest" description="Disordered" evidence="1">
    <location>
        <begin position="186"/>
        <end position="273"/>
    </location>
</feature>
<dbReference type="SMART" id="SM00100">
    <property type="entry name" value="cNMP"/>
    <property type="match status" value="1"/>
</dbReference>
<dbReference type="OrthoDB" id="2152421at2759"/>
<feature type="compositionally biased region" description="Polar residues" evidence="1">
    <location>
        <begin position="227"/>
        <end position="248"/>
    </location>
</feature>
<keyword evidence="2" id="KW-0472">Membrane</keyword>
<dbReference type="SUPFAM" id="SSF81324">
    <property type="entry name" value="Voltage-gated potassium channels"/>
    <property type="match status" value="1"/>
</dbReference>
<feature type="transmembrane region" description="Helical" evidence="2">
    <location>
        <begin position="349"/>
        <end position="369"/>
    </location>
</feature>
<feature type="region of interest" description="Disordered" evidence="1">
    <location>
        <begin position="1"/>
        <end position="85"/>
    </location>
</feature>
<evidence type="ECO:0000256" key="2">
    <source>
        <dbReference type="SAM" id="Phobius"/>
    </source>
</evidence>
<reference evidence="5" key="1">
    <citation type="journal article" date="2018" name="Nat. Microbiol.">
        <title>Leveraging single-cell genomics to expand the fungal tree of life.</title>
        <authorList>
            <person name="Ahrendt S.R."/>
            <person name="Quandt C.A."/>
            <person name="Ciobanu D."/>
            <person name="Clum A."/>
            <person name="Salamov A."/>
            <person name="Andreopoulos B."/>
            <person name="Cheng J.F."/>
            <person name="Woyke T."/>
            <person name="Pelin A."/>
            <person name="Henrissat B."/>
            <person name="Reynolds N.K."/>
            <person name="Benny G.L."/>
            <person name="Smith M.E."/>
            <person name="James T.Y."/>
            <person name="Grigoriev I.V."/>
        </authorList>
    </citation>
    <scope>NUCLEOTIDE SEQUENCE [LARGE SCALE GENOMIC DNA]</scope>
</reference>
<accession>A0A4P9WNL7</accession>
<name>A0A4P9WNL7_9FUNG</name>
<dbReference type="AlphaFoldDB" id="A0A4P9WNL7"/>
<feature type="compositionally biased region" description="Low complexity" evidence="1">
    <location>
        <begin position="67"/>
        <end position="82"/>
    </location>
</feature>
<feature type="compositionally biased region" description="Polar residues" evidence="1">
    <location>
        <begin position="16"/>
        <end position="28"/>
    </location>
</feature>
<gene>
    <name evidence="4" type="ORF">BDK51DRAFT_28756</name>
</gene>
<protein>
    <recommendedName>
        <fullName evidence="3">Cyclic nucleotide-binding domain-containing protein</fullName>
    </recommendedName>
</protein>
<dbReference type="EMBL" id="KZ993835">
    <property type="protein sequence ID" value="RKO94719.1"/>
    <property type="molecule type" value="Genomic_DNA"/>
</dbReference>
<keyword evidence="2" id="KW-0812">Transmembrane</keyword>
<dbReference type="Proteomes" id="UP000269721">
    <property type="component" value="Unassembled WGS sequence"/>
</dbReference>
<dbReference type="InterPro" id="IPR051413">
    <property type="entry name" value="K/Na_HCN_channel"/>
</dbReference>
<feature type="region of interest" description="Disordered" evidence="1">
    <location>
        <begin position="493"/>
        <end position="516"/>
    </location>
</feature>
<feature type="domain" description="Cyclic nucleotide-binding" evidence="3">
    <location>
        <begin position="629"/>
        <end position="754"/>
    </location>
</feature>
<keyword evidence="2" id="KW-1133">Transmembrane helix</keyword>
<evidence type="ECO:0000313" key="4">
    <source>
        <dbReference type="EMBL" id="RKO94719.1"/>
    </source>
</evidence>
<dbReference type="InterPro" id="IPR018490">
    <property type="entry name" value="cNMP-bd_dom_sf"/>
</dbReference>
<feature type="compositionally biased region" description="Pro residues" evidence="1">
    <location>
        <begin position="501"/>
        <end position="511"/>
    </location>
</feature>
<dbReference type="InterPro" id="IPR014710">
    <property type="entry name" value="RmlC-like_jellyroll"/>
</dbReference>
<organism evidence="4 5">
    <name type="scientific">Blyttiomyces helicus</name>
    <dbReference type="NCBI Taxonomy" id="388810"/>
    <lineage>
        <taxon>Eukaryota</taxon>
        <taxon>Fungi</taxon>
        <taxon>Fungi incertae sedis</taxon>
        <taxon>Chytridiomycota</taxon>
        <taxon>Chytridiomycota incertae sedis</taxon>
        <taxon>Chytridiomycetes</taxon>
        <taxon>Chytridiomycetes incertae sedis</taxon>
        <taxon>Blyttiomyces</taxon>
    </lineage>
</organism>
<feature type="compositionally biased region" description="Pro residues" evidence="1">
    <location>
        <begin position="254"/>
        <end position="268"/>
    </location>
</feature>
<dbReference type="CDD" id="cd00038">
    <property type="entry name" value="CAP_ED"/>
    <property type="match status" value="1"/>
</dbReference>
<dbReference type="SUPFAM" id="SSF51206">
    <property type="entry name" value="cAMP-binding domain-like"/>
    <property type="match status" value="1"/>
</dbReference>
<dbReference type="PANTHER" id="PTHR45689">
    <property type="entry name" value="I[[H]] CHANNEL, ISOFORM E"/>
    <property type="match status" value="1"/>
</dbReference>
<evidence type="ECO:0000313" key="5">
    <source>
        <dbReference type="Proteomes" id="UP000269721"/>
    </source>
</evidence>
<dbReference type="GO" id="GO:0005249">
    <property type="term" value="F:voltage-gated potassium channel activity"/>
    <property type="evidence" value="ECO:0007669"/>
    <property type="project" value="TreeGrafter"/>
</dbReference>
<evidence type="ECO:0000256" key="1">
    <source>
        <dbReference type="SAM" id="MobiDB-lite"/>
    </source>
</evidence>
<feature type="transmembrane region" description="Helical" evidence="2">
    <location>
        <begin position="458"/>
        <end position="480"/>
    </location>
</feature>
<dbReference type="PROSITE" id="PS50042">
    <property type="entry name" value="CNMP_BINDING_3"/>
    <property type="match status" value="1"/>
</dbReference>
<feature type="transmembrane region" description="Helical" evidence="2">
    <location>
        <begin position="428"/>
        <end position="446"/>
    </location>
</feature>
<dbReference type="InterPro" id="IPR000595">
    <property type="entry name" value="cNMP-bd_dom"/>
</dbReference>